<dbReference type="AlphaFoldDB" id="U9UCT5"/>
<dbReference type="GO" id="GO:0046983">
    <property type="term" value="F:protein dimerization activity"/>
    <property type="evidence" value="ECO:0007669"/>
    <property type="project" value="InterPro"/>
</dbReference>
<feature type="non-terminal residue" evidence="2">
    <location>
        <position position="1"/>
    </location>
</feature>
<reference evidence="2" key="1">
    <citation type="submission" date="2013-07" db="EMBL/GenBank/DDBJ databases">
        <title>The genome of an arbuscular mycorrhizal fungus provides insights into the evolution of the oldest plant symbiosis.</title>
        <authorList>
            <consortium name="DOE Joint Genome Institute"/>
            <person name="Tisserant E."/>
            <person name="Malbreil M."/>
            <person name="Kuo A."/>
            <person name="Kohler A."/>
            <person name="Symeonidi A."/>
            <person name="Balestrini R."/>
            <person name="Charron P."/>
            <person name="Duensing N."/>
            <person name="Frei-dit-Frey N."/>
            <person name="Gianinazzi-Pearson V."/>
            <person name="Gilbert B."/>
            <person name="Handa Y."/>
            <person name="Hijri M."/>
            <person name="Kaul R."/>
            <person name="Kawaguchi M."/>
            <person name="Krajinski F."/>
            <person name="Lammers P."/>
            <person name="Lapierre D."/>
            <person name="Masclaux F.G."/>
            <person name="Murat C."/>
            <person name="Morin E."/>
            <person name="Ndikumana S."/>
            <person name="Pagni M."/>
            <person name="Petitpierre D."/>
            <person name="Requena N."/>
            <person name="Rosikiewicz P."/>
            <person name="Riley R."/>
            <person name="Saito K."/>
            <person name="San Clemente H."/>
            <person name="Shapiro H."/>
            <person name="van Tuinen D."/>
            <person name="Becard G."/>
            <person name="Bonfante P."/>
            <person name="Paszkowski U."/>
            <person name="Shachar-Hill Y."/>
            <person name="Young J.P."/>
            <person name="Sanders I.R."/>
            <person name="Henrissat B."/>
            <person name="Rensing S.A."/>
            <person name="Grigoriev I.V."/>
            <person name="Corradi N."/>
            <person name="Roux C."/>
            <person name="Martin F."/>
        </authorList>
    </citation>
    <scope>NUCLEOTIDE SEQUENCE</scope>
    <source>
        <strain evidence="2">DAOM 197198</strain>
    </source>
</reference>
<dbReference type="HOGENOM" id="CLU_025081_2_0_1"/>
<organism evidence="2">
    <name type="scientific">Rhizophagus irregularis (strain DAOM 181602 / DAOM 197198 / MUCL 43194)</name>
    <name type="common">Arbuscular mycorrhizal fungus</name>
    <name type="synonym">Glomus intraradices</name>
    <dbReference type="NCBI Taxonomy" id="747089"/>
    <lineage>
        <taxon>Eukaryota</taxon>
        <taxon>Fungi</taxon>
        <taxon>Fungi incertae sedis</taxon>
        <taxon>Mucoromycota</taxon>
        <taxon>Glomeromycotina</taxon>
        <taxon>Glomeromycetes</taxon>
        <taxon>Glomerales</taxon>
        <taxon>Glomeraceae</taxon>
        <taxon>Rhizophagus</taxon>
    </lineage>
</organism>
<evidence type="ECO:0000313" key="2">
    <source>
        <dbReference type="EMBL" id="ESA18195.1"/>
    </source>
</evidence>
<name>U9UCT5_RHIID</name>
<feature type="domain" description="HAT C-terminal dimerisation" evidence="1">
    <location>
        <begin position="165"/>
        <end position="222"/>
    </location>
</feature>
<proteinExistence type="predicted"/>
<protein>
    <recommendedName>
        <fullName evidence="1">HAT C-terminal dimerisation domain-containing protein</fullName>
    </recommendedName>
</protein>
<evidence type="ECO:0000259" key="1">
    <source>
        <dbReference type="Pfam" id="PF05699"/>
    </source>
</evidence>
<dbReference type="InterPro" id="IPR008906">
    <property type="entry name" value="HATC_C_dom"/>
</dbReference>
<dbReference type="InterPro" id="IPR012337">
    <property type="entry name" value="RNaseH-like_sf"/>
</dbReference>
<dbReference type="SUPFAM" id="SSF53098">
    <property type="entry name" value="Ribonuclease H-like"/>
    <property type="match status" value="1"/>
</dbReference>
<gene>
    <name evidence="2" type="ORF">GLOINDRAFT_93522</name>
</gene>
<dbReference type="EMBL" id="KI279445">
    <property type="protein sequence ID" value="ESA18195.1"/>
    <property type="molecule type" value="Genomic_DNA"/>
</dbReference>
<sequence length="330" mass="38079">VLDNHEISSDNVKSILKKRGFFDDMRVLSDILKPIKESILVLEGTKTNLADCYLQLLKMAANVKSMPIDDYKTLKNSCIRIFNRRFAEYDEDIYLLAFFLHPYYKGLGVRNQQFDRIQKAALRLWKALGHKKASGLELHSQIRSYFDNAKPYDAQYSPEHDVPYLWWNSIIDGKFSSLSRLSKVIFSITPHSASCERLFSSLGWMFGKKRTNLSAQTIESMAKIYRYNLSTKGQKSLNHADLISNNDVQQMLNNVFEEGDLFNESDDDEELIPNEGNEVETSDVDEILDIENVVDLGPWVLIDNTTLPIVTRRRCNSDDEDDEDWNPDEI</sequence>
<accession>U9UCT5</accession>
<dbReference type="Pfam" id="PF05699">
    <property type="entry name" value="Dimer_Tnp_hAT"/>
    <property type="match status" value="1"/>
</dbReference>
<dbReference type="VEuPathDB" id="FungiDB:RhiirFUN_000427"/>